<dbReference type="Gene3D" id="3.40.50.2300">
    <property type="match status" value="2"/>
</dbReference>
<dbReference type="PROSITE" id="PS00356">
    <property type="entry name" value="HTH_LACI_1"/>
    <property type="match status" value="1"/>
</dbReference>
<dbReference type="Pfam" id="PF13377">
    <property type="entry name" value="Peripla_BP_3"/>
    <property type="match status" value="1"/>
</dbReference>
<sequence>MPCSIRDVAKKAKVSVATVSKALNGYQDISEETRKHIQEVADELNYIPNASARNLSAKNIKNVAIIASGLIEEDQIDEFSMALIKGAYKYISNLDMTIAMYSITSEDQEKRSFDQFCKEYSLSGALIMGLKTTDNYYKNLKQSKIPYVTIDVKVDSRVGGSVVTDDEKAFEEITQYVIDKNHKNLVLIYGRKSAFVTLNREKGFKNALRRNNIDFKNVTKIYSEFMEEETYSQVKKLLIENGKNIGTAFICMSDLMAFGAIRAIKECGYKIPKDFSVTGYDGMSFIKYVEPNITTVNQNMVQKGYEAAKLLSDMVENNSESKSINVDYQLVLGESVKKL</sequence>
<dbReference type="InterPro" id="IPR046335">
    <property type="entry name" value="LacI/GalR-like_sensor"/>
</dbReference>
<dbReference type="SUPFAM" id="SSF47413">
    <property type="entry name" value="lambda repressor-like DNA-binding domains"/>
    <property type="match status" value="1"/>
</dbReference>
<evidence type="ECO:0000256" key="1">
    <source>
        <dbReference type="ARBA" id="ARBA00023015"/>
    </source>
</evidence>
<keyword evidence="2" id="KW-0238">DNA-binding</keyword>
<protein>
    <submittedName>
        <fullName evidence="5">HTH lacI-type domain-containing protein</fullName>
    </submittedName>
</protein>
<reference evidence="5" key="1">
    <citation type="submission" date="2021-10" db="EMBL/GenBank/DDBJ databases">
        <authorList>
            <person name="Mesa V."/>
        </authorList>
    </citation>
    <scope>NUCLEOTIDE SEQUENCE</scope>
    <source>
        <strain evidence="5">CC3_PB</strain>
    </source>
</reference>
<dbReference type="PROSITE" id="PS50932">
    <property type="entry name" value="HTH_LACI_2"/>
    <property type="match status" value="1"/>
</dbReference>
<dbReference type="PANTHER" id="PTHR30146">
    <property type="entry name" value="LACI-RELATED TRANSCRIPTIONAL REPRESSOR"/>
    <property type="match status" value="1"/>
</dbReference>
<dbReference type="Proteomes" id="UP000789738">
    <property type="component" value="Unassembled WGS sequence"/>
</dbReference>
<feature type="domain" description="HTH lacI-type" evidence="4">
    <location>
        <begin position="4"/>
        <end position="57"/>
    </location>
</feature>
<dbReference type="GO" id="GO:0003700">
    <property type="term" value="F:DNA-binding transcription factor activity"/>
    <property type="evidence" value="ECO:0007669"/>
    <property type="project" value="TreeGrafter"/>
</dbReference>
<accession>A0AA86JEM5</accession>
<gene>
    <name evidence="5" type="ORF">CNEO_40653</name>
</gene>
<dbReference type="SUPFAM" id="SSF53822">
    <property type="entry name" value="Periplasmic binding protein-like I"/>
    <property type="match status" value="1"/>
</dbReference>
<dbReference type="AlphaFoldDB" id="A0AA86JEM5"/>
<dbReference type="InterPro" id="IPR010982">
    <property type="entry name" value="Lambda_DNA-bd_dom_sf"/>
</dbReference>
<dbReference type="RefSeq" id="WP_210888689.1">
    <property type="nucleotide sequence ID" value="NZ_CAKJVE010000004.1"/>
</dbReference>
<organism evidence="5 6">
    <name type="scientific">Clostridium neonatale</name>
    <dbReference type="NCBI Taxonomy" id="137838"/>
    <lineage>
        <taxon>Bacteria</taxon>
        <taxon>Bacillati</taxon>
        <taxon>Bacillota</taxon>
        <taxon>Clostridia</taxon>
        <taxon>Eubacteriales</taxon>
        <taxon>Clostridiaceae</taxon>
        <taxon>Clostridium</taxon>
    </lineage>
</organism>
<evidence type="ECO:0000256" key="3">
    <source>
        <dbReference type="ARBA" id="ARBA00023163"/>
    </source>
</evidence>
<name>A0AA86JEM5_9CLOT</name>
<dbReference type="InterPro" id="IPR028082">
    <property type="entry name" value="Peripla_BP_I"/>
</dbReference>
<comment type="caution">
    <text evidence="5">The sequence shown here is derived from an EMBL/GenBank/DDBJ whole genome shotgun (WGS) entry which is preliminary data.</text>
</comment>
<dbReference type="PANTHER" id="PTHR30146:SF109">
    <property type="entry name" value="HTH-TYPE TRANSCRIPTIONAL REGULATOR GALS"/>
    <property type="match status" value="1"/>
</dbReference>
<evidence type="ECO:0000259" key="4">
    <source>
        <dbReference type="PROSITE" id="PS50932"/>
    </source>
</evidence>
<dbReference type="Gene3D" id="1.10.260.40">
    <property type="entry name" value="lambda repressor-like DNA-binding domains"/>
    <property type="match status" value="1"/>
</dbReference>
<evidence type="ECO:0000313" key="5">
    <source>
        <dbReference type="EMBL" id="CAG9703480.1"/>
    </source>
</evidence>
<keyword evidence="1" id="KW-0805">Transcription regulation</keyword>
<evidence type="ECO:0000256" key="2">
    <source>
        <dbReference type="ARBA" id="ARBA00023125"/>
    </source>
</evidence>
<proteinExistence type="predicted"/>
<dbReference type="SMART" id="SM00354">
    <property type="entry name" value="HTH_LACI"/>
    <property type="match status" value="1"/>
</dbReference>
<dbReference type="CDD" id="cd06267">
    <property type="entry name" value="PBP1_LacI_sugar_binding-like"/>
    <property type="match status" value="1"/>
</dbReference>
<dbReference type="CDD" id="cd01392">
    <property type="entry name" value="HTH_LacI"/>
    <property type="match status" value="1"/>
</dbReference>
<dbReference type="InterPro" id="IPR000843">
    <property type="entry name" value="HTH_LacI"/>
</dbReference>
<keyword evidence="3" id="KW-0804">Transcription</keyword>
<dbReference type="Pfam" id="PF00356">
    <property type="entry name" value="LacI"/>
    <property type="match status" value="1"/>
</dbReference>
<dbReference type="GO" id="GO:0000976">
    <property type="term" value="F:transcription cis-regulatory region binding"/>
    <property type="evidence" value="ECO:0007669"/>
    <property type="project" value="TreeGrafter"/>
</dbReference>
<dbReference type="EMBL" id="CAKJVE010000004">
    <property type="protein sequence ID" value="CAG9703480.1"/>
    <property type="molecule type" value="Genomic_DNA"/>
</dbReference>
<evidence type="ECO:0000313" key="6">
    <source>
        <dbReference type="Proteomes" id="UP000789738"/>
    </source>
</evidence>